<evidence type="ECO:0000256" key="1">
    <source>
        <dbReference type="SAM" id="SignalP"/>
    </source>
</evidence>
<keyword evidence="3" id="KW-1185">Reference proteome</keyword>
<reference evidence="2 3" key="1">
    <citation type="submission" date="2020-04" db="EMBL/GenBank/DDBJ databases">
        <title>Gordonia sp. nov. TBRC 11910.</title>
        <authorList>
            <person name="Suriyachadkun C."/>
        </authorList>
    </citation>
    <scope>NUCLEOTIDE SEQUENCE [LARGE SCALE GENOMIC DNA]</scope>
    <source>
        <strain evidence="2 3">TBRC 11910</strain>
    </source>
</reference>
<protein>
    <submittedName>
        <fullName evidence="2">Uncharacterized protein</fullName>
    </submittedName>
</protein>
<comment type="caution">
    <text evidence="2">The sequence shown here is derived from an EMBL/GenBank/DDBJ whole genome shotgun (WGS) entry which is preliminary data.</text>
</comment>
<accession>A0A848L1V7</accession>
<dbReference type="EMBL" id="JABBNB010000042">
    <property type="protein sequence ID" value="NMO04854.1"/>
    <property type="molecule type" value="Genomic_DNA"/>
</dbReference>
<evidence type="ECO:0000313" key="2">
    <source>
        <dbReference type="EMBL" id="NMO04854.1"/>
    </source>
</evidence>
<sequence length="187" mass="19756">MRKKMLSGPLFRTIAVAASVAAAAVPLAGAAGRAEAAPHTAVVTSGGHFWSPPDMDITRARVTYDARTGYLQVAITHRGSRTSRAFSETVALTSTSIYRSGHSEPDGIHITSSTSYPPSFYLTNGGAQSQRGPVNVVRSGPVTTYTIVSPTTRGRTLRYLSVSANNGVVCESMCMPGGELDEQPLRL</sequence>
<evidence type="ECO:0000313" key="3">
    <source>
        <dbReference type="Proteomes" id="UP000550729"/>
    </source>
</evidence>
<dbReference type="AlphaFoldDB" id="A0A848L1V7"/>
<gene>
    <name evidence="2" type="ORF">HH308_26875</name>
</gene>
<dbReference type="RefSeq" id="WP_170197359.1">
    <property type="nucleotide sequence ID" value="NZ_JABBNB010000042.1"/>
</dbReference>
<proteinExistence type="predicted"/>
<feature type="signal peptide" evidence="1">
    <location>
        <begin position="1"/>
        <end position="36"/>
    </location>
</feature>
<feature type="chain" id="PRO_5032854942" evidence="1">
    <location>
        <begin position="37"/>
        <end position="187"/>
    </location>
</feature>
<name>A0A848L1V7_9ACTN</name>
<dbReference type="Proteomes" id="UP000550729">
    <property type="component" value="Unassembled WGS sequence"/>
</dbReference>
<keyword evidence="1" id="KW-0732">Signal</keyword>
<organism evidence="2 3">
    <name type="scientific">Gordonia asplenii</name>
    <dbReference type="NCBI Taxonomy" id="2725283"/>
    <lineage>
        <taxon>Bacteria</taxon>
        <taxon>Bacillati</taxon>
        <taxon>Actinomycetota</taxon>
        <taxon>Actinomycetes</taxon>
        <taxon>Mycobacteriales</taxon>
        <taxon>Gordoniaceae</taxon>
        <taxon>Gordonia</taxon>
    </lineage>
</organism>